<keyword evidence="2" id="KW-0732">Signal</keyword>
<feature type="compositionally biased region" description="Low complexity" evidence="1">
    <location>
        <begin position="149"/>
        <end position="159"/>
    </location>
</feature>
<evidence type="ECO:0000313" key="4">
    <source>
        <dbReference type="Proteomes" id="UP001595975"/>
    </source>
</evidence>
<protein>
    <recommendedName>
        <fullName evidence="5">Secreted protein</fullName>
    </recommendedName>
</protein>
<evidence type="ECO:0000256" key="1">
    <source>
        <dbReference type="SAM" id="MobiDB-lite"/>
    </source>
</evidence>
<feature type="chain" id="PRO_5046242555" description="Secreted protein" evidence="2">
    <location>
        <begin position="27"/>
        <end position="183"/>
    </location>
</feature>
<accession>A0ABW0WUD2</accession>
<name>A0ABW0WUD2_9ACTN</name>
<feature type="region of interest" description="Disordered" evidence="1">
    <location>
        <begin position="73"/>
        <end position="96"/>
    </location>
</feature>
<comment type="caution">
    <text evidence="3">The sequence shown here is derived from an EMBL/GenBank/DDBJ whole genome shotgun (WGS) entry which is preliminary data.</text>
</comment>
<evidence type="ECO:0008006" key="5">
    <source>
        <dbReference type="Google" id="ProtNLM"/>
    </source>
</evidence>
<organism evidence="3 4">
    <name type="scientific">Kitasatospora misakiensis</name>
    <dbReference type="NCBI Taxonomy" id="67330"/>
    <lineage>
        <taxon>Bacteria</taxon>
        <taxon>Bacillati</taxon>
        <taxon>Actinomycetota</taxon>
        <taxon>Actinomycetes</taxon>
        <taxon>Kitasatosporales</taxon>
        <taxon>Streptomycetaceae</taxon>
        <taxon>Kitasatospora</taxon>
    </lineage>
</organism>
<evidence type="ECO:0000256" key="2">
    <source>
        <dbReference type="SAM" id="SignalP"/>
    </source>
</evidence>
<dbReference type="Proteomes" id="UP001595975">
    <property type="component" value="Unassembled WGS sequence"/>
</dbReference>
<sequence>MVRPVGALWVLLLVGLLTSLPCAAHAQAATAERPGLPVAVPADPPLGPPTGLVTAVAAVTAFTAFTAGPATGPAADAPAQLPGTATTGPATAPQTLGDRIRSESHRHWTWCSVDGDPPHQNNGCSGHPYGAQDGQLPNPPPHPQPAAAPRPETPEALPRVVPAGLLVGPHPAPDLHALQVHRS</sequence>
<keyword evidence="4" id="KW-1185">Reference proteome</keyword>
<feature type="signal peptide" evidence="2">
    <location>
        <begin position="1"/>
        <end position="26"/>
    </location>
</feature>
<evidence type="ECO:0000313" key="3">
    <source>
        <dbReference type="EMBL" id="MFC5661882.1"/>
    </source>
</evidence>
<feature type="compositionally biased region" description="Pro residues" evidence="1">
    <location>
        <begin position="137"/>
        <end position="148"/>
    </location>
</feature>
<proteinExistence type="predicted"/>
<gene>
    <name evidence="3" type="ORF">ACFP3U_02675</name>
</gene>
<dbReference type="EMBL" id="JBHSOF010000002">
    <property type="protein sequence ID" value="MFC5661882.1"/>
    <property type="molecule type" value="Genomic_DNA"/>
</dbReference>
<dbReference type="RefSeq" id="WP_380223472.1">
    <property type="nucleotide sequence ID" value="NZ_JBHSOF010000002.1"/>
</dbReference>
<feature type="region of interest" description="Disordered" evidence="1">
    <location>
        <begin position="119"/>
        <end position="183"/>
    </location>
</feature>
<reference evidence="4" key="1">
    <citation type="journal article" date="2019" name="Int. J. Syst. Evol. Microbiol.">
        <title>The Global Catalogue of Microorganisms (GCM) 10K type strain sequencing project: providing services to taxonomists for standard genome sequencing and annotation.</title>
        <authorList>
            <consortium name="The Broad Institute Genomics Platform"/>
            <consortium name="The Broad Institute Genome Sequencing Center for Infectious Disease"/>
            <person name="Wu L."/>
            <person name="Ma J."/>
        </authorList>
    </citation>
    <scope>NUCLEOTIDE SEQUENCE [LARGE SCALE GENOMIC DNA]</scope>
    <source>
        <strain evidence="4">CGMCC 4.1437</strain>
    </source>
</reference>